<proteinExistence type="predicted"/>
<reference evidence="1" key="1">
    <citation type="journal article" date="2014" name="Front. Microbiol.">
        <title>High frequency of phylogenetically diverse reductive dehalogenase-homologous genes in deep subseafloor sedimentary metagenomes.</title>
        <authorList>
            <person name="Kawai M."/>
            <person name="Futagami T."/>
            <person name="Toyoda A."/>
            <person name="Takaki Y."/>
            <person name="Nishi S."/>
            <person name="Hori S."/>
            <person name="Arai W."/>
            <person name="Tsubouchi T."/>
            <person name="Morono Y."/>
            <person name="Uchiyama I."/>
            <person name="Ito T."/>
            <person name="Fujiyama A."/>
            <person name="Inagaki F."/>
            <person name="Takami H."/>
        </authorList>
    </citation>
    <scope>NUCLEOTIDE SEQUENCE</scope>
    <source>
        <strain evidence="1">Expedition CK06-06</strain>
    </source>
</reference>
<organism evidence="1">
    <name type="scientific">marine sediment metagenome</name>
    <dbReference type="NCBI Taxonomy" id="412755"/>
    <lineage>
        <taxon>unclassified sequences</taxon>
        <taxon>metagenomes</taxon>
        <taxon>ecological metagenomes</taxon>
    </lineage>
</organism>
<name>X1V3U1_9ZZZZ</name>
<dbReference type="AlphaFoldDB" id="X1V3U1"/>
<gene>
    <name evidence="1" type="ORF">S12H4_56074</name>
</gene>
<accession>X1V3U1</accession>
<dbReference type="EMBL" id="BARW01036054">
    <property type="protein sequence ID" value="GAJ24369.1"/>
    <property type="molecule type" value="Genomic_DNA"/>
</dbReference>
<feature type="non-terminal residue" evidence="1">
    <location>
        <position position="1"/>
    </location>
</feature>
<protein>
    <submittedName>
        <fullName evidence="1">Uncharacterized protein</fullName>
    </submittedName>
</protein>
<comment type="caution">
    <text evidence="1">The sequence shown here is derived from an EMBL/GenBank/DDBJ whole genome shotgun (WGS) entry which is preliminary data.</text>
</comment>
<evidence type="ECO:0000313" key="1">
    <source>
        <dbReference type="EMBL" id="GAJ24369.1"/>
    </source>
</evidence>
<sequence length="134" mass="14351">GALGVSIGAGVGALTGLIIGDTKTVFPIDMIAIPAFQSYLISGNPSFSVYIKAGETLVPTGGNVLDMTENMDIKDAAMTEKPKRKRTQSKWNKYVKNKKNHIIYKSGKFKGRLNLKAMAKAGGFGSGSKKRGKR</sequence>